<protein>
    <submittedName>
        <fullName evidence="1">Uncharacterized protein</fullName>
    </submittedName>
</protein>
<dbReference type="Proteomes" id="UP001143910">
    <property type="component" value="Unassembled WGS sequence"/>
</dbReference>
<sequence>MTVIKNVALLGKGHLGSEVLQSLVAAGFTTTVIGRTEKKADELPSGAKSVAVDYSSSASLVAAFTGQDAIISTLGFDNTLMQKEIIDAAITAGVARFIPSDFGSITTDSTASHLRVFRPMVEIQEYLKEKAALGQIEYTLISTGAFTEYIAGMFDWRKAAPPLWEGGHHPVSSTSIGGIAKAIAGVFKNPDQTKNRIIKIHEFVFTQAQILDMTRKFAPAGVELHPVNIENAAAELDKLIKAAEEEPTFSNLYALLGAAVFGGKWKASYDQVDNEIVGLAMISNEEVQAKVAKAVA</sequence>
<comment type="caution">
    <text evidence="1">The sequence shown here is derived from an EMBL/GenBank/DDBJ whole genome shotgun (WGS) entry which is preliminary data.</text>
</comment>
<evidence type="ECO:0000313" key="1">
    <source>
        <dbReference type="EMBL" id="KAJ2982398.1"/>
    </source>
</evidence>
<accession>A0ACC1NVP1</accession>
<gene>
    <name evidence="1" type="ORF">NQ176_g1410</name>
</gene>
<proteinExistence type="predicted"/>
<name>A0ACC1NVP1_9HYPO</name>
<organism evidence="1 2">
    <name type="scientific">Zarea fungicola</name>
    <dbReference type="NCBI Taxonomy" id="93591"/>
    <lineage>
        <taxon>Eukaryota</taxon>
        <taxon>Fungi</taxon>
        <taxon>Dikarya</taxon>
        <taxon>Ascomycota</taxon>
        <taxon>Pezizomycotina</taxon>
        <taxon>Sordariomycetes</taxon>
        <taxon>Hypocreomycetidae</taxon>
        <taxon>Hypocreales</taxon>
        <taxon>Cordycipitaceae</taxon>
        <taxon>Zarea</taxon>
    </lineage>
</organism>
<dbReference type="EMBL" id="JANJQO010000078">
    <property type="protein sequence ID" value="KAJ2982398.1"/>
    <property type="molecule type" value="Genomic_DNA"/>
</dbReference>
<evidence type="ECO:0000313" key="2">
    <source>
        <dbReference type="Proteomes" id="UP001143910"/>
    </source>
</evidence>
<reference evidence="1" key="1">
    <citation type="submission" date="2022-08" db="EMBL/GenBank/DDBJ databases">
        <title>Genome Sequence of Lecanicillium fungicola.</title>
        <authorList>
            <person name="Buettner E."/>
        </authorList>
    </citation>
    <scope>NUCLEOTIDE SEQUENCE</scope>
    <source>
        <strain evidence="1">Babe33</strain>
    </source>
</reference>
<keyword evidence="2" id="KW-1185">Reference proteome</keyword>